<proteinExistence type="predicted"/>
<sequence>MGKQARTPALAVVVVAVVVVMEQRTRKRKRGSGLGEGPEAIRWWSTHPTPSRKRNASPILPPLLLLLLFLLPASPPSAPPLGPAPAPAFLLPHHNAALVSTPPVRIAPSQLPACLSPHHPLSAISAFDKPSALQVGSLRPRSSLRPSPPPPRTLPPTSTAHRPARRRPPRPPPDPIVCRPCNIATTRPSTFLLAAAAASCATPSHPPCTRSFDGSQNTSDHPLERLPPGWPSWLPPPATSCALAGQTRRGSRLARPI</sequence>
<gene>
    <name evidence="2" type="ORF">GRF29_1536g673276</name>
</gene>
<comment type="caution">
    <text evidence="2">The sequence shown here is derived from an EMBL/GenBank/DDBJ whole genome shotgun (WGS) entry which is preliminary data.</text>
</comment>
<keyword evidence="3" id="KW-1185">Reference proteome</keyword>
<name>A0AAN6RC31_9PLEO</name>
<accession>A0AAN6RC31</accession>
<reference evidence="2 3" key="1">
    <citation type="submission" date="2021-02" db="EMBL/GenBank/DDBJ databases">
        <title>Genome assembly of Pseudopithomyces chartarum.</title>
        <authorList>
            <person name="Jauregui R."/>
            <person name="Singh J."/>
            <person name="Voisey C."/>
        </authorList>
    </citation>
    <scope>NUCLEOTIDE SEQUENCE [LARGE SCALE GENOMIC DNA]</scope>
    <source>
        <strain evidence="2 3">AGR01</strain>
    </source>
</reference>
<protein>
    <submittedName>
        <fullName evidence="2">Uncharacterized protein</fullName>
    </submittedName>
</protein>
<feature type="region of interest" description="Disordered" evidence="1">
    <location>
        <begin position="135"/>
        <end position="177"/>
    </location>
</feature>
<dbReference type="Proteomes" id="UP001280581">
    <property type="component" value="Unassembled WGS sequence"/>
</dbReference>
<dbReference type="AlphaFoldDB" id="A0AAN6RC31"/>
<evidence type="ECO:0000256" key="1">
    <source>
        <dbReference type="SAM" id="MobiDB-lite"/>
    </source>
</evidence>
<evidence type="ECO:0000313" key="3">
    <source>
        <dbReference type="Proteomes" id="UP001280581"/>
    </source>
</evidence>
<evidence type="ECO:0000313" key="2">
    <source>
        <dbReference type="EMBL" id="KAK3197128.1"/>
    </source>
</evidence>
<dbReference type="EMBL" id="WVTA01000021">
    <property type="protein sequence ID" value="KAK3197128.1"/>
    <property type="molecule type" value="Genomic_DNA"/>
</dbReference>
<feature type="region of interest" description="Disordered" evidence="1">
    <location>
        <begin position="204"/>
        <end position="224"/>
    </location>
</feature>
<organism evidence="2 3">
    <name type="scientific">Pseudopithomyces chartarum</name>
    <dbReference type="NCBI Taxonomy" id="1892770"/>
    <lineage>
        <taxon>Eukaryota</taxon>
        <taxon>Fungi</taxon>
        <taxon>Dikarya</taxon>
        <taxon>Ascomycota</taxon>
        <taxon>Pezizomycotina</taxon>
        <taxon>Dothideomycetes</taxon>
        <taxon>Pleosporomycetidae</taxon>
        <taxon>Pleosporales</taxon>
        <taxon>Massarineae</taxon>
        <taxon>Didymosphaeriaceae</taxon>
        <taxon>Pseudopithomyces</taxon>
    </lineage>
</organism>